<dbReference type="InterPro" id="IPR029063">
    <property type="entry name" value="SAM-dependent_MTases_sf"/>
</dbReference>
<organism evidence="2 3">
    <name type="scientific">Mesorhizobium temperatum</name>
    <dbReference type="NCBI Taxonomy" id="241416"/>
    <lineage>
        <taxon>Bacteria</taxon>
        <taxon>Pseudomonadati</taxon>
        <taxon>Pseudomonadota</taxon>
        <taxon>Alphaproteobacteria</taxon>
        <taxon>Hyphomicrobiales</taxon>
        <taxon>Phyllobacteriaceae</taxon>
        <taxon>Mesorhizobium</taxon>
    </lineage>
</organism>
<protein>
    <recommendedName>
        <fullName evidence="1">Methyltransferase FkbM domain-containing protein</fullName>
    </recommendedName>
</protein>
<evidence type="ECO:0000313" key="3">
    <source>
        <dbReference type="Proteomes" id="UP000216442"/>
    </source>
</evidence>
<gene>
    <name evidence="2" type="ORF">CIT26_09440</name>
</gene>
<dbReference type="PANTHER" id="PTHR32026:SF10">
    <property type="entry name" value="METHYLTRANSFERASE-LIKE PROTEIN 24-RELATED"/>
    <property type="match status" value="1"/>
</dbReference>
<feature type="domain" description="Methyltransferase FkbM" evidence="1">
    <location>
        <begin position="171"/>
        <end position="256"/>
    </location>
</feature>
<name>A0A271LS93_9HYPH</name>
<proteinExistence type="predicted"/>
<accession>A0A271LS93</accession>
<dbReference type="Pfam" id="PF05050">
    <property type="entry name" value="Methyltransf_21"/>
    <property type="match status" value="1"/>
</dbReference>
<dbReference type="Gene3D" id="3.40.50.150">
    <property type="entry name" value="Vaccinia Virus protein VP39"/>
    <property type="match status" value="1"/>
</dbReference>
<dbReference type="Proteomes" id="UP000216442">
    <property type="component" value="Unassembled WGS sequence"/>
</dbReference>
<dbReference type="InterPro" id="IPR006342">
    <property type="entry name" value="FkbM_mtfrase"/>
</dbReference>
<dbReference type="EMBL" id="NPKJ01000033">
    <property type="protein sequence ID" value="PAQ10175.1"/>
    <property type="molecule type" value="Genomic_DNA"/>
</dbReference>
<reference evidence="2 3" key="1">
    <citation type="submission" date="2017-08" db="EMBL/GenBank/DDBJ databases">
        <title>Mesorhizobium wenxinae sp. nov., a novel rhizobial species isolated from root nodules of chickpea (Cicer arietinum L.).</title>
        <authorList>
            <person name="Zhang J."/>
        </authorList>
    </citation>
    <scope>NUCLEOTIDE SEQUENCE [LARGE SCALE GENOMIC DNA]</scope>
    <source>
        <strain evidence="2 3">SDW018</strain>
    </source>
</reference>
<evidence type="ECO:0000313" key="2">
    <source>
        <dbReference type="EMBL" id="PAQ10175.1"/>
    </source>
</evidence>
<evidence type="ECO:0000259" key="1">
    <source>
        <dbReference type="Pfam" id="PF05050"/>
    </source>
</evidence>
<dbReference type="SUPFAM" id="SSF53335">
    <property type="entry name" value="S-adenosyl-L-methionine-dependent methyltransferases"/>
    <property type="match status" value="1"/>
</dbReference>
<dbReference type="InterPro" id="IPR026913">
    <property type="entry name" value="METTL24"/>
</dbReference>
<dbReference type="PANTHER" id="PTHR32026">
    <property type="entry name" value="METHYLTRANSFERASE-LIKE PROTEIN 24"/>
    <property type="match status" value="1"/>
</dbReference>
<comment type="caution">
    <text evidence="2">The sequence shown here is derived from an EMBL/GenBank/DDBJ whole genome shotgun (WGS) entry which is preliminary data.</text>
</comment>
<keyword evidence="3" id="KW-1185">Reference proteome</keyword>
<dbReference type="AlphaFoldDB" id="A0A271LS93"/>
<sequence length="302" mass="33736">MISIQISNGIAALQIVLLRIEMEIDMERQMTSRAVLLPALLKKALHKVRRTVHQPRVSISGAQTMRLGSAYGGWDFIDGEELHGSTVISCGLGEDASFDVEFAAKYGAQVIILDPTPRAIAHYQAIVDRIARGELVPTTSDPWHPGRYDLTNIRPWQLLLVRKALWIEETSLKFFAPSDPTHVSHSIIDFQNNYQMTGTHIHVSALTIEAICRDHSITKLPLLKLDIEGAEVDVLKHMMLGKVRPSQILVEFDELTRPSKRSTARFFEGHGALLNAGYQLCYRKGANYLYKHVGSSASEKSP</sequence>